<gene>
    <name evidence="1" type="ORF">RR46_07638</name>
</gene>
<evidence type="ECO:0000313" key="1">
    <source>
        <dbReference type="EMBL" id="KPJ00799.1"/>
    </source>
</evidence>
<dbReference type="AlphaFoldDB" id="A0A194Q610"/>
<keyword evidence="2" id="KW-1185">Reference proteome</keyword>
<proteinExistence type="predicted"/>
<organism evidence="1 2">
    <name type="scientific">Papilio xuthus</name>
    <name type="common">Asian swallowtail butterfly</name>
    <dbReference type="NCBI Taxonomy" id="66420"/>
    <lineage>
        <taxon>Eukaryota</taxon>
        <taxon>Metazoa</taxon>
        <taxon>Ecdysozoa</taxon>
        <taxon>Arthropoda</taxon>
        <taxon>Hexapoda</taxon>
        <taxon>Insecta</taxon>
        <taxon>Pterygota</taxon>
        <taxon>Neoptera</taxon>
        <taxon>Endopterygota</taxon>
        <taxon>Lepidoptera</taxon>
        <taxon>Glossata</taxon>
        <taxon>Ditrysia</taxon>
        <taxon>Papilionoidea</taxon>
        <taxon>Papilionidae</taxon>
        <taxon>Papilioninae</taxon>
        <taxon>Papilio</taxon>
    </lineage>
</organism>
<evidence type="ECO:0000313" key="2">
    <source>
        <dbReference type="Proteomes" id="UP000053268"/>
    </source>
</evidence>
<dbReference type="EMBL" id="KQ459460">
    <property type="protein sequence ID" value="KPJ00799.1"/>
    <property type="molecule type" value="Genomic_DNA"/>
</dbReference>
<protein>
    <submittedName>
        <fullName evidence="1">Uncharacterized protein</fullName>
    </submittedName>
</protein>
<sequence>MLEYLGITPYTGENFYAGEAMDMASVIQRIISDGFRLELPETIDLILETGIW</sequence>
<reference evidence="1 2" key="1">
    <citation type="journal article" date="2015" name="Nat. Commun.">
        <title>Outbred genome sequencing and CRISPR/Cas9 gene editing in butterflies.</title>
        <authorList>
            <person name="Li X."/>
            <person name="Fan D."/>
            <person name="Zhang W."/>
            <person name="Liu G."/>
            <person name="Zhang L."/>
            <person name="Zhao L."/>
            <person name="Fang X."/>
            <person name="Chen L."/>
            <person name="Dong Y."/>
            <person name="Chen Y."/>
            <person name="Ding Y."/>
            <person name="Zhao R."/>
            <person name="Feng M."/>
            <person name="Zhu Y."/>
            <person name="Feng Y."/>
            <person name="Jiang X."/>
            <person name="Zhu D."/>
            <person name="Xiang H."/>
            <person name="Feng X."/>
            <person name="Li S."/>
            <person name="Wang J."/>
            <person name="Zhang G."/>
            <person name="Kronforst M.R."/>
            <person name="Wang W."/>
        </authorList>
    </citation>
    <scope>NUCLEOTIDE SEQUENCE [LARGE SCALE GENOMIC DNA]</scope>
    <source>
        <strain evidence="1">Ya'a_city_454_Px</strain>
        <tissue evidence="1">Whole body</tissue>
    </source>
</reference>
<accession>A0A194Q610</accession>
<dbReference type="Proteomes" id="UP000053268">
    <property type="component" value="Unassembled WGS sequence"/>
</dbReference>
<name>A0A194Q610_PAPXU</name>